<comment type="caution">
    <text evidence="3">The sequence shown here is derived from an EMBL/GenBank/DDBJ whole genome shotgun (WGS) entry which is preliminary data.</text>
</comment>
<evidence type="ECO:0000313" key="4">
    <source>
        <dbReference type="Proteomes" id="UP000051012"/>
    </source>
</evidence>
<organism evidence="3 4">
    <name type="scientific">candidate division TA06 bacterium DG_78</name>
    <dbReference type="NCBI Taxonomy" id="1703772"/>
    <lineage>
        <taxon>Bacteria</taxon>
        <taxon>Bacteria division TA06</taxon>
    </lineage>
</organism>
<protein>
    <submittedName>
        <fullName evidence="3">Uncharacterized protein</fullName>
    </submittedName>
</protein>
<feature type="domain" description="FlgD/Vpr Ig-like" evidence="2">
    <location>
        <begin position="449"/>
        <end position="510"/>
    </location>
</feature>
<dbReference type="SUPFAM" id="SSF53187">
    <property type="entry name" value="Zn-dependent exopeptidases"/>
    <property type="match status" value="1"/>
</dbReference>
<dbReference type="NCBIfam" id="TIGR04183">
    <property type="entry name" value="Por_Secre_tail"/>
    <property type="match status" value="1"/>
</dbReference>
<sequence length="524" mass="58219">MKKLSLLLIISITLIFASECLIMVDLTEERLAPFAENDLKVVQELENSAILLVDCADFDKLASHSYEILDSSPEEGRYYLVRALDPASDLSVYGEILWKEGDDYLLKIDVGLLESLMKQRVMLKRMTLKPIIIKNEATPLQFRTDSTVQEIIDLIDPDSILASVQRLQDFVTRYSFTDSCVAAADWIVGRFTDYGCDSVFLHYHTGGQAPNVIAVKHGVVHPDNVYVIICGHFDSTSFIDPWNEAPGADDNASGTTSALEAARVMQNYEFEYSIRFCAWSGEEQGLYGSDAYASYVYSQGDSIIAVLNADMIAYTDILPESIEVIAKISNPACGWLADFFIAAADSYATLLTKKTMTSYWPWSDHSSFWDKNYPAILNIEDDLPLPNPYYHLPGDTIGGGYNNNNFCTETIKAMIATLALLAVPYHPDPGVEEFGDVVSNTPQLRIYPSLGSSRFTISFTNTSDTEATLKIYDVSGKLVRTLLQPSPVEWTGIDDFGKKVPAGIYVVRLEMGELSTAEKLIVLK</sequence>
<reference evidence="3 4" key="1">
    <citation type="journal article" date="2015" name="Microbiome">
        <title>Genomic resolution of linkages in carbon, nitrogen, and sulfur cycling among widespread estuary sediment bacteria.</title>
        <authorList>
            <person name="Baker B.J."/>
            <person name="Lazar C.S."/>
            <person name="Teske A.P."/>
            <person name="Dick G.J."/>
        </authorList>
    </citation>
    <scope>NUCLEOTIDE SEQUENCE [LARGE SCALE GENOMIC DNA]</scope>
    <source>
        <strain evidence="3">DG_78</strain>
    </source>
</reference>
<dbReference type="InterPro" id="IPR007484">
    <property type="entry name" value="Peptidase_M28"/>
</dbReference>
<dbReference type="AlphaFoldDB" id="A0A0S7YC52"/>
<accession>A0A0S7YC52</accession>
<dbReference type="InterPro" id="IPR045175">
    <property type="entry name" value="M28_fam"/>
</dbReference>
<dbReference type="Pfam" id="PF04389">
    <property type="entry name" value="Peptidase_M28"/>
    <property type="match status" value="1"/>
</dbReference>
<dbReference type="Gene3D" id="3.40.630.10">
    <property type="entry name" value="Zn peptidases"/>
    <property type="match status" value="1"/>
</dbReference>
<dbReference type="Pfam" id="PF13860">
    <property type="entry name" value="FlgD_ig"/>
    <property type="match status" value="1"/>
</dbReference>
<dbReference type="InterPro" id="IPR026444">
    <property type="entry name" value="Secre_tail"/>
</dbReference>
<dbReference type="PANTHER" id="PTHR12147">
    <property type="entry name" value="METALLOPEPTIDASE M28 FAMILY MEMBER"/>
    <property type="match status" value="1"/>
</dbReference>
<name>A0A0S7YC52_UNCT6</name>
<dbReference type="Proteomes" id="UP000051012">
    <property type="component" value="Unassembled WGS sequence"/>
</dbReference>
<proteinExistence type="predicted"/>
<evidence type="ECO:0000313" key="3">
    <source>
        <dbReference type="EMBL" id="KPJ72099.1"/>
    </source>
</evidence>
<gene>
    <name evidence="3" type="ORF">AMJ52_07485</name>
</gene>
<dbReference type="GO" id="GO:0008235">
    <property type="term" value="F:metalloexopeptidase activity"/>
    <property type="evidence" value="ECO:0007669"/>
    <property type="project" value="InterPro"/>
</dbReference>
<evidence type="ECO:0000259" key="1">
    <source>
        <dbReference type="Pfam" id="PF04389"/>
    </source>
</evidence>
<evidence type="ECO:0000259" key="2">
    <source>
        <dbReference type="Pfam" id="PF13860"/>
    </source>
</evidence>
<dbReference type="PANTHER" id="PTHR12147:SF26">
    <property type="entry name" value="PEPTIDASE M28 DOMAIN-CONTAINING PROTEIN"/>
    <property type="match status" value="1"/>
</dbReference>
<dbReference type="EMBL" id="LJNI01000099">
    <property type="protein sequence ID" value="KPJ72099.1"/>
    <property type="molecule type" value="Genomic_DNA"/>
</dbReference>
<feature type="domain" description="Peptidase M28" evidence="1">
    <location>
        <begin position="211"/>
        <end position="397"/>
    </location>
</feature>
<dbReference type="InterPro" id="IPR025965">
    <property type="entry name" value="FlgD/Vpr_Ig-like"/>
</dbReference>
<dbReference type="Gene3D" id="2.60.40.4070">
    <property type="match status" value="1"/>
</dbReference>
<dbReference type="GO" id="GO:0006508">
    <property type="term" value="P:proteolysis"/>
    <property type="evidence" value="ECO:0007669"/>
    <property type="project" value="InterPro"/>
</dbReference>